<dbReference type="Proteomes" id="UP001156831">
    <property type="component" value="Unassembled WGS sequence"/>
</dbReference>
<protein>
    <recommendedName>
        <fullName evidence="5">Azurin</fullName>
    </recommendedName>
</protein>
<gene>
    <name evidence="8" type="primary">azu</name>
    <name evidence="8" type="ORF">QFW80_02490</name>
</gene>
<evidence type="ECO:0000256" key="6">
    <source>
        <dbReference type="SAM" id="MobiDB-lite"/>
    </source>
</evidence>
<name>A0ABT6JFC6_9GAMM</name>
<feature type="signal peptide" evidence="5">
    <location>
        <begin position="1"/>
        <end position="48"/>
    </location>
</feature>
<dbReference type="RefSeq" id="WP_280599520.1">
    <property type="nucleotide sequence ID" value="NZ_JARXRN010000016.1"/>
</dbReference>
<keyword evidence="9" id="KW-1185">Reference proteome</keyword>
<keyword evidence="1 5" id="KW-0813">Transport</keyword>
<feature type="region of interest" description="Disordered" evidence="6">
    <location>
        <begin position="1"/>
        <end position="23"/>
    </location>
</feature>
<dbReference type="EMBL" id="JARXRN010000016">
    <property type="protein sequence ID" value="MDH5829389.1"/>
    <property type="molecule type" value="Genomic_DNA"/>
</dbReference>
<comment type="function">
    <text evidence="5">Transfers electrons from cytochrome c551 to cytochrome oxidase.</text>
</comment>
<feature type="domain" description="Blue (type 1) copper" evidence="7">
    <location>
        <begin position="51"/>
        <end position="176"/>
    </location>
</feature>
<dbReference type="InterPro" id="IPR050845">
    <property type="entry name" value="Cu-binding_ET"/>
</dbReference>
<evidence type="ECO:0000256" key="3">
    <source>
        <dbReference type="ARBA" id="ARBA00022982"/>
    </source>
</evidence>
<dbReference type="CDD" id="cd13922">
    <property type="entry name" value="Azurin"/>
    <property type="match status" value="1"/>
</dbReference>
<dbReference type="NCBIfam" id="TIGR02695">
    <property type="entry name" value="azurin"/>
    <property type="match status" value="1"/>
</dbReference>
<evidence type="ECO:0000256" key="2">
    <source>
        <dbReference type="ARBA" id="ARBA00022723"/>
    </source>
</evidence>
<keyword evidence="3 5" id="KW-0249">Electron transport</keyword>
<dbReference type="Pfam" id="PF00127">
    <property type="entry name" value="Copper-bind"/>
    <property type="match status" value="1"/>
</dbReference>
<dbReference type="PROSITE" id="PS00196">
    <property type="entry name" value="COPPER_BLUE"/>
    <property type="match status" value="1"/>
</dbReference>
<evidence type="ECO:0000259" key="7">
    <source>
        <dbReference type="Pfam" id="PF00127"/>
    </source>
</evidence>
<sequence length="178" mass="18119">MIQVKTRAGQVRDNGVDKNDPPPTEYAMHVHTSLLALALLACAGAAQAAPNCAIKLKGGDNMQFDQKSVSVSAGCKSITIEFEHTGKLPVAAMGHNVVITATPDADAVAKDGIKAGAAANYVPAGDARVLLATKLVGGGQSTTASLPGSKLKPGGAYTFFCSFPGHSSLMRGTVTVTP</sequence>
<comment type="caution">
    <text evidence="8">The sequence shown here is derived from an EMBL/GenBank/DDBJ whole genome shotgun (WGS) entry which is preliminary data.</text>
</comment>
<comment type="subcellular location">
    <subcellularLocation>
        <location evidence="5">Periplasm</location>
    </subcellularLocation>
</comment>
<keyword evidence="4 5" id="KW-0186">Copper</keyword>
<keyword evidence="2 5" id="KW-0479">Metal-binding</keyword>
<keyword evidence="5" id="KW-0574">Periplasm</keyword>
<dbReference type="SUPFAM" id="SSF49503">
    <property type="entry name" value="Cupredoxins"/>
    <property type="match status" value="1"/>
</dbReference>
<dbReference type="PANTHER" id="PTHR38439:SF2">
    <property type="entry name" value="OUTER MEMBRANE PROTEIN H.8"/>
    <property type="match status" value="1"/>
</dbReference>
<evidence type="ECO:0000256" key="5">
    <source>
        <dbReference type="RuleBase" id="RU363017"/>
    </source>
</evidence>
<keyword evidence="5" id="KW-0732">Signal</keyword>
<dbReference type="InterPro" id="IPR014068">
    <property type="entry name" value="Azurin"/>
</dbReference>
<dbReference type="InterPro" id="IPR000923">
    <property type="entry name" value="BlueCu_1"/>
</dbReference>
<evidence type="ECO:0000256" key="1">
    <source>
        <dbReference type="ARBA" id="ARBA00022448"/>
    </source>
</evidence>
<evidence type="ECO:0000256" key="4">
    <source>
        <dbReference type="ARBA" id="ARBA00023008"/>
    </source>
</evidence>
<feature type="chain" id="PRO_5044997655" description="Azurin" evidence="5">
    <location>
        <begin position="49"/>
        <end position="178"/>
    </location>
</feature>
<reference evidence="8 9" key="1">
    <citation type="submission" date="2023-04" db="EMBL/GenBank/DDBJ databases">
        <title>Luteimonas sp. M1R5S18.</title>
        <authorList>
            <person name="Sun J.-Q."/>
        </authorList>
    </citation>
    <scope>NUCLEOTIDE SEQUENCE [LARGE SCALE GENOMIC DNA]</scope>
    <source>
        <strain evidence="8 9">M1R5S18</strain>
    </source>
</reference>
<dbReference type="InterPro" id="IPR008972">
    <property type="entry name" value="Cupredoxin"/>
</dbReference>
<dbReference type="Gene3D" id="2.60.40.420">
    <property type="entry name" value="Cupredoxins - blue copper proteins"/>
    <property type="match status" value="1"/>
</dbReference>
<organism evidence="8 9">
    <name type="scientific">Luteimonas rhizosphaericola</name>
    <dbReference type="NCBI Taxonomy" id="3042024"/>
    <lineage>
        <taxon>Bacteria</taxon>
        <taxon>Pseudomonadati</taxon>
        <taxon>Pseudomonadota</taxon>
        <taxon>Gammaproteobacteria</taxon>
        <taxon>Lysobacterales</taxon>
        <taxon>Lysobacteraceae</taxon>
        <taxon>Luteimonas</taxon>
    </lineage>
</organism>
<dbReference type="InterPro" id="IPR028871">
    <property type="entry name" value="BlueCu_1_BS"/>
</dbReference>
<evidence type="ECO:0000313" key="9">
    <source>
        <dbReference type="Proteomes" id="UP001156831"/>
    </source>
</evidence>
<dbReference type="PANTHER" id="PTHR38439">
    <property type="entry name" value="AURACYANIN-B"/>
    <property type="match status" value="1"/>
</dbReference>
<evidence type="ECO:0000313" key="8">
    <source>
        <dbReference type="EMBL" id="MDH5829389.1"/>
    </source>
</evidence>
<proteinExistence type="predicted"/>
<accession>A0ABT6JFC6</accession>